<proteinExistence type="predicted"/>
<keyword evidence="1" id="KW-0472">Membrane</keyword>
<evidence type="ECO:0000313" key="3">
    <source>
        <dbReference type="Proteomes" id="UP000003477"/>
    </source>
</evidence>
<evidence type="ECO:0000256" key="1">
    <source>
        <dbReference type="SAM" id="Phobius"/>
    </source>
</evidence>
<reference evidence="2 3" key="1">
    <citation type="journal article" date="2011" name="Front. Microbiol.">
        <title>Two Strains of Crocosphaera watsonii with Highly Conserved Genomes are Distinguished by Strain-Specific Features.</title>
        <authorList>
            <person name="Bench S.R."/>
            <person name="Ilikchyan I.N."/>
            <person name="Tripp H.J."/>
            <person name="Zehr J.P."/>
        </authorList>
    </citation>
    <scope>NUCLEOTIDE SEQUENCE [LARGE SCALE GENOMIC DNA]</scope>
    <source>
        <strain evidence="2 3">WH 0003</strain>
    </source>
</reference>
<dbReference type="GeneID" id="88769613"/>
<protein>
    <submittedName>
        <fullName evidence="2">Uncharacterized protein</fullName>
    </submittedName>
</protein>
<gene>
    <name evidence="2" type="ORF">CWATWH0003_1196</name>
</gene>
<dbReference type="RefSeq" id="WP_007309669.1">
    <property type="nucleotide sequence ID" value="NZ_AESD01000192.1"/>
</dbReference>
<keyword evidence="1" id="KW-0812">Transmembrane</keyword>
<dbReference type="Proteomes" id="UP000003477">
    <property type="component" value="Unassembled WGS sequence"/>
</dbReference>
<sequence length="58" mass="6726">MHFGKDNILTQFLDSFVSGIEYLGNLTLSIFEDRKLAVAVWLYLLAICMAITYYFDQL</sequence>
<dbReference type="AlphaFoldDB" id="G5J108"/>
<evidence type="ECO:0000313" key="2">
    <source>
        <dbReference type="EMBL" id="EHJ14127.1"/>
    </source>
</evidence>
<dbReference type="PATRIC" id="fig|423471.3.peg.1103"/>
<accession>G5J108</accession>
<organism evidence="2 3">
    <name type="scientific">Crocosphaera watsonii WH 0003</name>
    <dbReference type="NCBI Taxonomy" id="423471"/>
    <lineage>
        <taxon>Bacteria</taxon>
        <taxon>Bacillati</taxon>
        <taxon>Cyanobacteriota</taxon>
        <taxon>Cyanophyceae</taxon>
        <taxon>Oscillatoriophycideae</taxon>
        <taxon>Chroococcales</taxon>
        <taxon>Aphanothecaceae</taxon>
        <taxon>Crocosphaera</taxon>
    </lineage>
</organism>
<name>G5J108_CROWT</name>
<feature type="transmembrane region" description="Helical" evidence="1">
    <location>
        <begin position="36"/>
        <end position="55"/>
    </location>
</feature>
<dbReference type="EMBL" id="AESD01000192">
    <property type="protein sequence ID" value="EHJ14127.1"/>
    <property type="molecule type" value="Genomic_DNA"/>
</dbReference>
<keyword evidence="1" id="KW-1133">Transmembrane helix</keyword>
<comment type="caution">
    <text evidence="2">The sequence shown here is derived from an EMBL/GenBank/DDBJ whole genome shotgun (WGS) entry which is preliminary data.</text>
</comment>